<sequence>MKIVIAPDSFKGGMTAKQAADAIELGVKRIFPDADYEKIPMADGGEGTVQALVDATRGQLVTKQVTGPLGNPVNATFGLLGDRQTAVIEMAAASGLETVSKEELNPLLATTFGTGELILAALDNHVKHIILGIGGSATVDGGAGMAQALGVRLLDASGRQLHPGGGDLGRLAQIDISGIDQRLATVSVVVASDVTNPLTGANGTAAVFGPQKGATPAMVSTLDANLRHFATKIYSALGLDVDQRPGAGAAGGLGAGLMAFTGADLQPGIAIMIKYTHLRERAEKADLVFTGEGQVDFQTQFGKTPFGVATATKAVAPYAPVIVLTGNVGKGSDVLFNLGIDAIFAIEQGVSSLSDAIKNGPANLVATAEQVARIIQQTSKYIDKV</sequence>
<dbReference type="InterPro" id="IPR018197">
    <property type="entry name" value="Glycerate_kinase_RE-like"/>
</dbReference>
<dbReference type="Gene3D" id="3.40.50.10350">
    <property type="entry name" value="Glycerate kinase, domain 1"/>
    <property type="match status" value="1"/>
</dbReference>
<name>A0A0R2BPK8_SECCO</name>
<protein>
    <submittedName>
        <fullName evidence="5">Glycerate kinase</fullName>
    </submittedName>
</protein>
<evidence type="ECO:0000256" key="4">
    <source>
        <dbReference type="PIRNR" id="PIRNR006078"/>
    </source>
</evidence>
<dbReference type="InterPro" id="IPR018193">
    <property type="entry name" value="Glyc_kinase_flavodox-like_fold"/>
</dbReference>
<dbReference type="PANTHER" id="PTHR21599">
    <property type="entry name" value="GLYCERATE KINASE"/>
    <property type="match status" value="1"/>
</dbReference>
<keyword evidence="2 4" id="KW-0808">Transferase</keyword>
<evidence type="ECO:0000313" key="5">
    <source>
        <dbReference type="EMBL" id="KRM77203.1"/>
    </source>
</evidence>
<comment type="similarity">
    <text evidence="1 4">Belongs to the glycerate kinase type-1 family.</text>
</comment>
<dbReference type="PATRIC" id="fig|1423733.4.peg.467"/>
<dbReference type="GO" id="GO:0031388">
    <property type="term" value="P:organic acid phosphorylation"/>
    <property type="evidence" value="ECO:0007669"/>
    <property type="project" value="UniProtKB-UniRule"/>
</dbReference>
<dbReference type="GO" id="GO:0008887">
    <property type="term" value="F:glycerate kinase activity"/>
    <property type="evidence" value="ECO:0007669"/>
    <property type="project" value="UniProtKB-UniRule"/>
</dbReference>
<evidence type="ECO:0000313" key="6">
    <source>
        <dbReference type="Proteomes" id="UP000051845"/>
    </source>
</evidence>
<dbReference type="Proteomes" id="UP000051845">
    <property type="component" value="Unassembled WGS sequence"/>
</dbReference>
<dbReference type="STRING" id="33960.TY91_07395"/>
<comment type="caution">
    <text evidence="5">The sequence shown here is derived from an EMBL/GenBank/DDBJ whole genome shotgun (WGS) entry which is preliminary data.</text>
</comment>
<dbReference type="SUPFAM" id="SSF110738">
    <property type="entry name" value="Glycerate kinase I"/>
    <property type="match status" value="1"/>
</dbReference>
<keyword evidence="3 4" id="KW-0418">Kinase</keyword>
<organism evidence="5 6">
    <name type="scientific">Secundilactobacillus collinoides DSM 20515 = JCM 1123</name>
    <dbReference type="NCBI Taxonomy" id="1423733"/>
    <lineage>
        <taxon>Bacteria</taxon>
        <taxon>Bacillati</taxon>
        <taxon>Bacillota</taxon>
        <taxon>Bacilli</taxon>
        <taxon>Lactobacillales</taxon>
        <taxon>Lactobacillaceae</taxon>
        <taxon>Secundilactobacillus</taxon>
    </lineage>
</organism>
<dbReference type="Pfam" id="PF02595">
    <property type="entry name" value="Gly_kinase"/>
    <property type="match status" value="1"/>
</dbReference>
<dbReference type="Gene3D" id="3.90.1510.10">
    <property type="entry name" value="Glycerate kinase, domain 2"/>
    <property type="match status" value="1"/>
</dbReference>
<dbReference type="AlphaFoldDB" id="A0A0R2BPK8"/>
<evidence type="ECO:0000256" key="3">
    <source>
        <dbReference type="ARBA" id="ARBA00022777"/>
    </source>
</evidence>
<dbReference type="InterPro" id="IPR004381">
    <property type="entry name" value="Glycerate_kinase"/>
</dbReference>
<accession>A0A0R2BPK8</accession>
<dbReference type="RefSeq" id="WP_056996176.1">
    <property type="nucleotide sequence ID" value="NZ_AYYR01000013.1"/>
</dbReference>
<dbReference type="EMBL" id="AYYR01000013">
    <property type="protein sequence ID" value="KRM77203.1"/>
    <property type="molecule type" value="Genomic_DNA"/>
</dbReference>
<gene>
    <name evidence="5" type="ORF">FC82_GL000445</name>
</gene>
<dbReference type="InterPro" id="IPR036129">
    <property type="entry name" value="Glycerate_kinase_sf"/>
</dbReference>
<dbReference type="NCBIfam" id="TIGR00045">
    <property type="entry name" value="glycerate kinase"/>
    <property type="match status" value="1"/>
</dbReference>
<proteinExistence type="inferred from homology"/>
<evidence type="ECO:0000256" key="2">
    <source>
        <dbReference type="ARBA" id="ARBA00022679"/>
    </source>
</evidence>
<dbReference type="PIRSF" id="PIRSF006078">
    <property type="entry name" value="GlxK"/>
    <property type="match status" value="1"/>
</dbReference>
<evidence type="ECO:0000256" key="1">
    <source>
        <dbReference type="ARBA" id="ARBA00006284"/>
    </source>
</evidence>
<dbReference type="PANTHER" id="PTHR21599:SF0">
    <property type="entry name" value="GLYCERATE KINASE"/>
    <property type="match status" value="1"/>
</dbReference>
<reference evidence="5 6" key="1">
    <citation type="journal article" date="2015" name="Genome Announc.">
        <title>Expanding the biotechnology potential of lactobacilli through comparative genomics of 213 strains and associated genera.</title>
        <authorList>
            <person name="Sun Z."/>
            <person name="Harris H.M."/>
            <person name="McCann A."/>
            <person name="Guo C."/>
            <person name="Argimon S."/>
            <person name="Zhang W."/>
            <person name="Yang X."/>
            <person name="Jeffery I.B."/>
            <person name="Cooney J.C."/>
            <person name="Kagawa T.F."/>
            <person name="Liu W."/>
            <person name="Song Y."/>
            <person name="Salvetti E."/>
            <person name="Wrobel A."/>
            <person name="Rasinkangas P."/>
            <person name="Parkhill J."/>
            <person name="Rea M.C."/>
            <person name="O'Sullivan O."/>
            <person name="Ritari J."/>
            <person name="Douillard F.P."/>
            <person name="Paul Ross R."/>
            <person name="Yang R."/>
            <person name="Briner A.E."/>
            <person name="Felis G.E."/>
            <person name="de Vos W.M."/>
            <person name="Barrangou R."/>
            <person name="Klaenhammer T.R."/>
            <person name="Caufield P.W."/>
            <person name="Cui Y."/>
            <person name="Zhang H."/>
            <person name="O'Toole P.W."/>
        </authorList>
    </citation>
    <scope>NUCLEOTIDE SEQUENCE [LARGE SCALE GENOMIC DNA]</scope>
    <source>
        <strain evidence="5 6">DSM 20515</strain>
    </source>
</reference>